<dbReference type="PANTHER" id="PTHR11905">
    <property type="entry name" value="ADAM A DISINTEGRIN AND METALLOPROTEASE DOMAIN"/>
    <property type="match status" value="1"/>
</dbReference>
<dbReference type="GO" id="GO:0005886">
    <property type="term" value="C:plasma membrane"/>
    <property type="evidence" value="ECO:0007669"/>
    <property type="project" value="TreeGrafter"/>
</dbReference>
<keyword evidence="1" id="KW-1015">Disulfide bond</keyword>
<feature type="compositionally biased region" description="Basic and acidic residues" evidence="2">
    <location>
        <begin position="16"/>
        <end position="31"/>
    </location>
</feature>
<evidence type="ECO:0000313" key="4">
    <source>
        <dbReference type="EMBL" id="OBS82808.1"/>
    </source>
</evidence>
<feature type="disulfide bond" evidence="1">
    <location>
        <begin position="117"/>
        <end position="122"/>
    </location>
</feature>
<feature type="domain" description="Peptidase M12B" evidence="3">
    <location>
        <begin position="89"/>
        <end position="129"/>
    </location>
</feature>
<comment type="caution">
    <text evidence="1">Lacks conserved residue(s) required for the propagation of feature annotation.</text>
</comment>
<dbReference type="InterPro" id="IPR001590">
    <property type="entry name" value="Peptidase_M12B"/>
</dbReference>
<dbReference type="GO" id="GO:0046872">
    <property type="term" value="F:metal ion binding"/>
    <property type="evidence" value="ECO:0007669"/>
    <property type="project" value="UniProtKB-KW"/>
</dbReference>
<reference evidence="4 5" key="1">
    <citation type="submission" date="2016-06" db="EMBL/GenBank/DDBJ databases">
        <title>The Draft Genome Sequence and Annotation of the Desert Woodrat Neotoma lepida.</title>
        <authorList>
            <person name="Campbell M."/>
            <person name="Oakeson K.F."/>
            <person name="Yandell M."/>
            <person name="Halpert J.R."/>
            <person name="Dearing D."/>
        </authorList>
    </citation>
    <scope>NUCLEOTIDE SEQUENCE [LARGE SCALE GENOMIC DNA]</scope>
    <source>
        <strain evidence="4">417</strain>
        <tissue evidence="4">Liver</tissue>
    </source>
</reference>
<feature type="binding site" evidence="1">
    <location>
        <position position="99"/>
    </location>
    <ligand>
        <name>Zn(2+)</name>
        <dbReference type="ChEBI" id="CHEBI:29105"/>
        <note>catalytic</note>
    </ligand>
</feature>
<dbReference type="PANTHER" id="PTHR11905:SF136">
    <property type="entry name" value="DISINTEGRIN AND METALLOPROTEINASE DOMAIN-CONTAINING PROTEIN 9"/>
    <property type="match status" value="1"/>
</dbReference>
<dbReference type="GO" id="GO:0033631">
    <property type="term" value="P:cell-cell adhesion mediated by integrin"/>
    <property type="evidence" value="ECO:0007669"/>
    <property type="project" value="TreeGrafter"/>
</dbReference>
<dbReference type="InterPro" id="IPR024079">
    <property type="entry name" value="MetalloPept_cat_dom_sf"/>
</dbReference>
<gene>
    <name evidence="4" type="ORF">A6R68_23201</name>
</gene>
<evidence type="ECO:0000256" key="2">
    <source>
        <dbReference type="SAM" id="MobiDB-lite"/>
    </source>
</evidence>
<dbReference type="GO" id="GO:0007179">
    <property type="term" value="P:transforming growth factor beta receptor signaling pathway"/>
    <property type="evidence" value="ECO:0007669"/>
    <property type="project" value="TreeGrafter"/>
</dbReference>
<organism evidence="4 5">
    <name type="scientific">Neotoma lepida</name>
    <name type="common">Desert woodrat</name>
    <dbReference type="NCBI Taxonomy" id="56216"/>
    <lineage>
        <taxon>Eukaryota</taxon>
        <taxon>Metazoa</taxon>
        <taxon>Chordata</taxon>
        <taxon>Craniata</taxon>
        <taxon>Vertebrata</taxon>
        <taxon>Euteleostomi</taxon>
        <taxon>Mammalia</taxon>
        <taxon>Eutheria</taxon>
        <taxon>Euarchontoglires</taxon>
        <taxon>Glires</taxon>
        <taxon>Rodentia</taxon>
        <taxon>Myomorpha</taxon>
        <taxon>Muroidea</taxon>
        <taxon>Cricetidae</taxon>
        <taxon>Neotominae</taxon>
        <taxon>Neotoma</taxon>
    </lineage>
</organism>
<dbReference type="SUPFAM" id="SSF55486">
    <property type="entry name" value="Metalloproteases ('zincins'), catalytic domain"/>
    <property type="match status" value="1"/>
</dbReference>
<sequence length="129" mass="14774">MEDVHQEPLRCGVSNRDTEKEAPKDDKEEHPSMTQLLRRRRAVLPQTRYVELFIVVDKERYDMMGRNQTAVREEMIRLANYLDSFGQITVETFASIVAHELGHNLGMNHDDGRECFCGAKSCIMNSGAS</sequence>
<protein>
    <recommendedName>
        <fullName evidence="3">Peptidase M12B domain-containing protein</fullName>
    </recommendedName>
</protein>
<dbReference type="EMBL" id="LZPO01007987">
    <property type="protein sequence ID" value="OBS82808.1"/>
    <property type="molecule type" value="Genomic_DNA"/>
</dbReference>
<feature type="binding site" evidence="1">
    <location>
        <position position="103"/>
    </location>
    <ligand>
        <name>Zn(2+)</name>
        <dbReference type="ChEBI" id="CHEBI:29105"/>
        <note>catalytic</note>
    </ligand>
</feature>
<feature type="active site" evidence="1">
    <location>
        <position position="100"/>
    </location>
</feature>
<name>A0A1A6HWH2_NEOLE</name>
<accession>A0A1A6HWH2</accession>
<dbReference type="Proteomes" id="UP000092124">
    <property type="component" value="Unassembled WGS sequence"/>
</dbReference>
<dbReference type="GO" id="GO:0005178">
    <property type="term" value="F:integrin binding"/>
    <property type="evidence" value="ECO:0007669"/>
    <property type="project" value="TreeGrafter"/>
</dbReference>
<dbReference type="GO" id="GO:0004222">
    <property type="term" value="F:metalloendopeptidase activity"/>
    <property type="evidence" value="ECO:0007669"/>
    <property type="project" value="InterPro"/>
</dbReference>
<keyword evidence="1" id="KW-0862">Zinc</keyword>
<dbReference type="STRING" id="56216.A0A1A6HWH2"/>
<dbReference type="Gene3D" id="3.40.390.10">
    <property type="entry name" value="Collagenase (Catalytic Domain)"/>
    <property type="match status" value="2"/>
</dbReference>
<comment type="caution">
    <text evidence="4">The sequence shown here is derived from an EMBL/GenBank/DDBJ whole genome shotgun (WGS) entry which is preliminary data.</text>
</comment>
<feature type="domain" description="Peptidase M12B" evidence="3">
    <location>
        <begin position="48"/>
        <end position="85"/>
    </location>
</feature>
<dbReference type="GO" id="GO:0006509">
    <property type="term" value="P:membrane protein ectodomain proteolysis"/>
    <property type="evidence" value="ECO:0007669"/>
    <property type="project" value="TreeGrafter"/>
</dbReference>
<keyword evidence="5" id="KW-1185">Reference proteome</keyword>
<keyword evidence="1" id="KW-0479">Metal-binding</keyword>
<evidence type="ECO:0000259" key="3">
    <source>
        <dbReference type="PROSITE" id="PS50215"/>
    </source>
</evidence>
<feature type="region of interest" description="Disordered" evidence="2">
    <location>
        <begin position="1"/>
        <end position="33"/>
    </location>
</feature>
<feature type="binding site" evidence="1">
    <location>
        <position position="109"/>
    </location>
    <ligand>
        <name>Zn(2+)</name>
        <dbReference type="ChEBI" id="CHEBI:29105"/>
        <note>catalytic</note>
    </ligand>
</feature>
<dbReference type="OrthoDB" id="5951731at2759"/>
<dbReference type="GO" id="GO:0005615">
    <property type="term" value="C:extracellular space"/>
    <property type="evidence" value="ECO:0007669"/>
    <property type="project" value="TreeGrafter"/>
</dbReference>
<evidence type="ECO:0000313" key="5">
    <source>
        <dbReference type="Proteomes" id="UP000092124"/>
    </source>
</evidence>
<dbReference type="Pfam" id="PF01421">
    <property type="entry name" value="Reprolysin"/>
    <property type="match status" value="2"/>
</dbReference>
<proteinExistence type="predicted"/>
<evidence type="ECO:0000256" key="1">
    <source>
        <dbReference type="PROSITE-ProRule" id="PRU00276"/>
    </source>
</evidence>
<dbReference type="AlphaFoldDB" id="A0A1A6HWH2"/>
<dbReference type="PROSITE" id="PS50215">
    <property type="entry name" value="ADAM_MEPRO"/>
    <property type="match status" value="2"/>
</dbReference>